<accession>A0ABZ3H194</accession>
<sequence>MNSKGVSEIVGYIIIFGIAISAITTIYIHVNSMVNDAKEDVRFESMLQGFRKIQDAVESVVYGKSTKKEVRIVLSGGTLQVSSDANLNTRVIINNSTAFESTDILGGVEYRYPNYIMAFENGGVWVKSFNKTTIMSNPRIFIYKKNVNNETIVFVAITSIRGNGSTGGEGSVTLMFELNSAEINLFNQSGYLYMSINSSYADAWKSYFDDLRGYTNNTVLQTNLSGSTLNITMYFDRLVLAKYSISAGIQ</sequence>
<name>A0ABZ3H194_GEOAI</name>
<feature type="transmembrane region" description="Helical" evidence="1">
    <location>
        <begin position="9"/>
        <end position="30"/>
    </location>
</feature>
<dbReference type="Proteomes" id="UP001492541">
    <property type="component" value="Chromosome"/>
</dbReference>
<keyword evidence="3" id="KW-1185">Reference proteome</keyword>
<evidence type="ECO:0000313" key="3">
    <source>
        <dbReference type="Proteomes" id="UP001492541"/>
    </source>
</evidence>
<keyword evidence="1" id="KW-0472">Membrane</keyword>
<evidence type="ECO:0000256" key="1">
    <source>
        <dbReference type="SAM" id="Phobius"/>
    </source>
</evidence>
<keyword evidence="1" id="KW-0812">Transmembrane</keyword>
<reference evidence="2 3" key="1">
    <citation type="submission" date="2021-11" db="EMBL/GenBank/DDBJ databases">
        <title>Whole genome of Geoglobus acetivorans.</title>
        <authorList>
            <person name="Liu D."/>
        </authorList>
    </citation>
    <scope>NUCLEOTIDE SEQUENCE [LARGE SCALE GENOMIC DNA]</scope>
    <source>
        <strain evidence="2 3">SBH6</strain>
    </source>
</reference>
<dbReference type="RefSeq" id="WP_193808402.1">
    <property type="nucleotide sequence ID" value="NZ_CP087714.1"/>
</dbReference>
<evidence type="ECO:0008006" key="4">
    <source>
        <dbReference type="Google" id="ProtNLM"/>
    </source>
</evidence>
<protein>
    <recommendedName>
        <fullName evidence="4">Flagellin</fullName>
    </recommendedName>
</protein>
<dbReference type="EMBL" id="CP087714">
    <property type="protein sequence ID" value="XAT63340.1"/>
    <property type="molecule type" value="Genomic_DNA"/>
</dbReference>
<gene>
    <name evidence="2" type="ORF">LPQ35_08765</name>
</gene>
<organism evidence="2 3">
    <name type="scientific">Geoglobus acetivorans</name>
    <dbReference type="NCBI Taxonomy" id="565033"/>
    <lineage>
        <taxon>Archaea</taxon>
        <taxon>Methanobacteriati</taxon>
        <taxon>Methanobacteriota</taxon>
        <taxon>Archaeoglobi</taxon>
        <taxon>Archaeoglobales</taxon>
        <taxon>Archaeoglobaceae</taxon>
        <taxon>Geoglobus</taxon>
    </lineage>
</organism>
<keyword evidence="1" id="KW-1133">Transmembrane helix</keyword>
<proteinExistence type="predicted"/>
<dbReference type="InterPro" id="IPR055713">
    <property type="entry name" value="DUF7289"/>
</dbReference>
<evidence type="ECO:0000313" key="2">
    <source>
        <dbReference type="EMBL" id="XAT63340.1"/>
    </source>
</evidence>
<dbReference type="Pfam" id="PF23960">
    <property type="entry name" value="DUF7289"/>
    <property type="match status" value="1"/>
</dbReference>
<dbReference type="GeneID" id="90449779"/>